<proteinExistence type="predicted"/>
<accession>Q7NED6</accession>
<dbReference type="STRING" id="251221.gene:10761461"/>
<gene>
    <name evidence="1" type="ordered locus">glr3944</name>
</gene>
<dbReference type="Proteomes" id="UP000000557">
    <property type="component" value="Chromosome"/>
</dbReference>
<dbReference type="InParanoid" id="Q7NED6"/>
<dbReference type="InterPro" id="IPR012337">
    <property type="entry name" value="RNaseH-like_sf"/>
</dbReference>
<dbReference type="AlphaFoldDB" id="Q7NED6"/>
<dbReference type="HOGENOM" id="CLU_060706_1_0_3"/>
<protein>
    <submittedName>
        <fullName evidence="1">Glr3944 protein</fullName>
    </submittedName>
</protein>
<dbReference type="EnsemblBacteria" id="BAC91885">
    <property type="protein sequence ID" value="BAC91885"/>
    <property type="gene ID" value="BAC91885"/>
</dbReference>
<dbReference type="PhylomeDB" id="Q7NED6"/>
<reference evidence="1 2" key="1">
    <citation type="journal article" date="2003" name="DNA Res.">
        <title>Complete genome structure of Gloeobacter violaceus PCC 7421, a cyanobacterium that lacks thylakoids.</title>
        <authorList>
            <person name="Nakamura Y."/>
            <person name="Kaneko T."/>
            <person name="Sato S."/>
            <person name="Mimuro M."/>
            <person name="Miyashita H."/>
            <person name="Tsuchiya T."/>
            <person name="Sasamoto S."/>
            <person name="Watanabe A."/>
            <person name="Kawashima K."/>
            <person name="Kishida Y."/>
            <person name="Kiyokawa C."/>
            <person name="Kohara M."/>
            <person name="Matsumoto M."/>
            <person name="Matsuno A."/>
            <person name="Nakazaki N."/>
            <person name="Shimpo S."/>
            <person name="Takeuchi C."/>
            <person name="Yamada M."/>
            <person name="Tabata S."/>
        </authorList>
    </citation>
    <scope>NUCLEOTIDE SEQUENCE [LARGE SCALE GENOMIC DNA]</scope>
    <source>
        <strain evidence="2">ATCC 29082 / PCC 7421</strain>
    </source>
</reference>
<dbReference type="eggNOG" id="COG3385">
    <property type="taxonomic scope" value="Bacteria"/>
</dbReference>
<name>Q7NED6_GLOVI</name>
<dbReference type="EMBL" id="BA000045">
    <property type="protein sequence ID" value="BAC91885.1"/>
    <property type="molecule type" value="Genomic_DNA"/>
</dbReference>
<dbReference type="SUPFAM" id="SSF53098">
    <property type="entry name" value="Ribonuclease H-like"/>
    <property type="match status" value="1"/>
</dbReference>
<sequence length="175" mass="21005">MGKPHIQIMLPLFYQHFLKHRLAEDQVIFLQLLVHTLQCQQHLCIQRLAEALPLTIKTDSRRKAIQRFLLLPQLNIWRLWLPLLALIINRFADNPHRLILAFDRTNWYKYNLLMVALIWQKRAIPIYWRLLNHDGNSSLAERRSVLRPVFRFFRSKSIVVLGDREFGSVDFARWL</sequence>
<evidence type="ECO:0000313" key="1">
    <source>
        <dbReference type="EMBL" id="BAC91885.1"/>
    </source>
</evidence>
<evidence type="ECO:0000313" key="2">
    <source>
        <dbReference type="Proteomes" id="UP000000557"/>
    </source>
</evidence>
<keyword evidence="2" id="KW-1185">Reference proteome</keyword>
<dbReference type="OrthoDB" id="468082at2"/>
<organism evidence="1 2">
    <name type="scientific">Gloeobacter violaceus (strain ATCC 29082 / PCC 7421)</name>
    <dbReference type="NCBI Taxonomy" id="251221"/>
    <lineage>
        <taxon>Bacteria</taxon>
        <taxon>Bacillati</taxon>
        <taxon>Cyanobacteriota</taxon>
        <taxon>Cyanophyceae</taxon>
        <taxon>Gloeobacterales</taxon>
        <taxon>Gloeobacteraceae</taxon>
        <taxon>Gloeobacter</taxon>
    </lineage>
</organism>
<reference evidence="1 2" key="2">
    <citation type="journal article" date="2003" name="DNA Res.">
        <title>Complete genome structure of Gloeobacter violaceus PCC 7421, a cyanobacterium that lacks thylakoids (supplement).</title>
        <authorList>
            <person name="Nakamura Y."/>
            <person name="Kaneko T."/>
            <person name="Sato S."/>
            <person name="Mimuro M."/>
            <person name="Miyashita H."/>
            <person name="Tsuchiya T."/>
            <person name="Sasamoto S."/>
            <person name="Watanabe A."/>
            <person name="Kawashima K."/>
            <person name="Kishida Y."/>
            <person name="Kiyokawa C."/>
            <person name="Kohara M."/>
            <person name="Matsumoto M."/>
            <person name="Matsuno A."/>
            <person name="Nakazaki N."/>
            <person name="Shimpo S."/>
            <person name="Takeuchi C."/>
            <person name="Yamada M."/>
            <person name="Tabata S."/>
        </authorList>
    </citation>
    <scope>NUCLEOTIDE SEQUENCE [LARGE SCALE GENOMIC DNA]</scope>
    <source>
        <strain evidence="2">ATCC 29082 / PCC 7421</strain>
    </source>
</reference>
<dbReference type="KEGG" id="gvi:glr3944"/>